<organism evidence="4 6">
    <name type="scientific">Colwellia hornerae</name>
    <dbReference type="NCBI Taxonomy" id="89402"/>
    <lineage>
        <taxon>Bacteria</taxon>
        <taxon>Pseudomonadati</taxon>
        <taxon>Pseudomonadota</taxon>
        <taxon>Gammaproteobacteria</taxon>
        <taxon>Alteromonadales</taxon>
        <taxon>Colwelliaceae</taxon>
        <taxon>Colwellia</taxon>
    </lineage>
</organism>
<reference evidence="4 6" key="1">
    <citation type="submission" date="2019-07" db="EMBL/GenBank/DDBJ databases">
        <title>Genomes of sea-ice associated Colwellia species.</title>
        <authorList>
            <person name="Bowman J.P."/>
        </authorList>
    </citation>
    <scope>NUCLEOTIDE SEQUENCE [LARGE SCALE GENOMIC DNA]</scope>
    <source>
        <strain evidence="3 5">ACAM 607</strain>
        <strain evidence="4 6">IC036</strain>
    </source>
</reference>
<comment type="caution">
    <text evidence="4">The sequence shown here is derived from an EMBL/GenBank/DDBJ whole genome shotgun (WGS) entry which is preliminary data.</text>
</comment>
<dbReference type="InterPro" id="IPR014529">
    <property type="entry name" value="UCP026631"/>
</dbReference>
<evidence type="ECO:0000313" key="3">
    <source>
        <dbReference type="EMBL" id="TWX57500.1"/>
    </source>
</evidence>
<keyword evidence="1" id="KW-0472">Membrane</keyword>
<keyword evidence="5" id="KW-1185">Reference proteome</keyword>
<evidence type="ECO:0000313" key="5">
    <source>
        <dbReference type="Proteomes" id="UP000321525"/>
    </source>
</evidence>
<dbReference type="AlphaFoldDB" id="A0A5C6QE95"/>
<proteinExistence type="predicted"/>
<feature type="transmembrane region" description="Helical" evidence="1">
    <location>
        <begin position="266"/>
        <end position="292"/>
    </location>
</feature>
<sequence>MDKSTTTLESDDEVTIQPLASKQNTKDWQRISPIAIIYFLAKFVVGFLSNIVVFLPALYLGYDNFIAHPHLWLPIGLAILAIIMISTFLSFYFFQYRLYQDHIEIRSGVISKKYVNLPFAKIQNVKLEQPLYYRPFGFTCLQLDTAGSAMQEAKVVALKVDFAEQLKVEILAQHKIASSVVADAKAETVNDLASKNRNNETILNTRSITDLIIHGLTNNRIWIFLGGLAPFFDDFGRYIVEFFNGLGIDLEKFLTFADKPMWQVGLYALTLTFIILLPFTLFSIAGSIITFYQFTLSKVGDRYIRRSGLLTKYEVTMRLSRLQMVVRQQDWLDVILKRINLKFEQSNSALNQYQASAENNRIIVPSINPSECLALVNNVYPTNKMMTVDYQKISKRFLLRNLGYILTPIFISLLVFFISVEKTNLLMAIIPGYLFVGLLIFMRWFRWGYAKDEDFIYIRKGYFGVDYYCFPIFKSQQVQFKQSWFQKRHKLSSVRVVLAAGAQDIPFIKQEFAYQLLDNALYQVESSRKSWM</sequence>
<dbReference type="RefSeq" id="WP_146800058.1">
    <property type="nucleotide sequence ID" value="NZ_VOLP01000018.1"/>
</dbReference>
<protein>
    <submittedName>
        <fullName evidence="4">PH domain-containing protein</fullName>
    </submittedName>
</protein>
<gene>
    <name evidence="3" type="ORF">ESZ26_13810</name>
    <name evidence="4" type="ORF">ESZ27_09960</name>
</gene>
<evidence type="ECO:0000259" key="2">
    <source>
        <dbReference type="Pfam" id="PF03703"/>
    </source>
</evidence>
<feature type="domain" description="YdbS-like PH" evidence="2">
    <location>
        <begin position="92"/>
        <end position="167"/>
    </location>
</feature>
<dbReference type="PIRSF" id="PIRSF026631">
    <property type="entry name" value="UCP026631"/>
    <property type="match status" value="1"/>
</dbReference>
<feature type="transmembrane region" description="Helical" evidence="1">
    <location>
        <begin position="402"/>
        <end position="419"/>
    </location>
</feature>
<feature type="domain" description="YdbS-like PH" evidence="2">
    <location>
        <begin position="444"/>
        <end position="518"/>
    </location>
</feature>
<name>A0A5C6QE95_9GAMM</name>
<dbReference type="Pfam" id="PF03703">
    <property type="entry name" value="bPH_2"/>
    <property type="match status" value="2"/>
</dbReference>
<accession>A0A5C6QE95</accession>
<dbReference type="OrthoDB" id="155986at2"/>
<evidence type="ECO:0000313" key="4">
    <source>
        <dbReference type="EMBL" id="TWX67003.1"/>
    </source>
</evidence>
<keyword evidence="1" id="KW-1133">Transmembrane helix</keyword>
<dbReference type="PANTHER" id="PTHR34473">
    <property type="entry name" value="UPF0699 TRANSMEMBRANE PROTEIN YDBS"/>
    <property type="match status" value="1"/>
</dbReference>
<dbReference type="PANTHER" id="PTHR34473:SF2">
    <property type="entry name" value="UPF0699 TRANSMEMBRANE PROTEIN YDBT"/>
    <property type="match status" value="1"/>
</dbReference>
<dbReference type="Proteomes" id="UP000321525">
    <property type="component" value="Unassembled WGS sequence"/>
</dbReference>
<dbReference type="InterPro" id="IPR005182">
    <property type="entry name" value="YdbS-like_PH"/>
</dbReference>
<feature type="transmembrane region" description="Helical" evidence="1">
    <location>
        <begin position="425"/>
        <end position="445"/>
    </location>
</feature>
<dbReference type="EMBL" id="VOLR01000019">
    <property type="protein sequence ID" value="TWX57500.1"/>
    <property type="molecule type" value="Genomic_DNA"/>
</dbReference>
<feature type="transmembrane region" description="Helical" evidence="1">
    <location>
        <begin position="221"/>
        <end position="240"/>
    </location>
</feature>
<dbReference type="EMBL" id="VOLQ01000016">
    <property type="protein sequence ID" value="TWX67003.1"/>
    <property type="molecule type" value="Genomic_DNA"/>
</dbReference>
<feature type="transmembrane region" description="Helical" evidence="1">
    <location>
        <begin position="36"/>
        <end position="59"/>
    </location>
</feature>
<evidence type="ECO:0000313" key="6">
    <source>
        <dbReference type="Proteomes" id="UP000321917"/>
    </source>
</evidence>
<evidence type="ECO:0000256" key="1">
    <source>
        <dbReference type="SAM" id="Phobius"/>
    </source>
</evidence>
<dbReference type="Proteomes" id="UP000321917">
    <property type="component" value="Unassembled WGS sequence"/>
</dbReference>
<feature type="transmembrane region" description="Helical" evidence="1">
    <location>
        <begin position="71"/>
        <end position="94"/>
    </location>
</feature>
<keyword evidence="1" id="KW-0812">Transmembrane</keyword>